<dbReference type="Proteomes" id="UP000075360">
    <property type="component" value="Unassembled WGS sequence"/>
</dbReference>
<dbReference type="InterPro" id="IPR000914">
    <property type="entry name" value="SBP_5_dom"/>
</dbReference>
<dbReference type="CDD" id="cd08517">
    <property type="entry name" value="PBP2_NikA_DppA_OppA_like_13"/>
    <property type="match status" value="1"/>
</dbReference>
<evidence type="ECO:0000313" key="6">
    <source>
        <dbReference type="Proteomes" id="UP000075360"/>
    </source>
</evidence>
<dbReference type="PATRIC" id="fig|446692.4.peg.876"/>
<proteinExistence type="inferred from homology"/>
<dbReference type="GO" id="GO:1904680">
    <property type="term" value="F:peptide transmembrane transporter activity"/>
    <property type="evidence" value="ECO:0007669"/>
    <property type="project" value="TreeGrafter"/>
</dbReference>
<name>A0A149TZ23_9PROT</name>
<sequence length="507" mass="55718">MSACGKHRSKRHNIVVGINIDPLFLTSAISSDGPAQLVTSKIFDGLLTYGADLQPQAALAVAWESAPDNRSLTLRLRPGVRWHDNQPFTSGDVAFSLTELWKKYHSRGRTTFANVTAVHTPDDLTVILELSEPSPYILNALGANESQVVPRHLYEGRDVLSNPANTQPVGTGPYRFQTWKRGSHITLERNPEYWRKDLPAADQLIFRIIADSASLAAAVEAGEVQIAPQLSPSDVERLARIPQIVVDRTPRPFAVATLALDFNLDLDKFRNVVLRRAIAHAIDREFILKTILYGEGSIATGPIPAALSAFYTPQVPDYTYSPTQANALLDGIGLTRGADGTRLSFTLDPTPTAGYSVQIADYVRSALAEIGIRVVVRQQDFASFVKRLYTDRDFEAALVAAQMGPDPAIGMQRFYWSKSFHRGVAFANTAHYDSPAADAALEAAQSAPDLADRRRHYEDFQVIAQTDLPRIPLVDISTPLVYRDSISGFESGAAGIYENYALLRLKS</sequence>
<evidence type="ECO:0000256" key="2">
    <source>
        <dbReference type="ARBA" id="ARBA00005695"/>
    </source>
</evidence>
<dbReference type="GO" id="GO:0030288">
    <property type="term" value="C:outer membrane-bounded periplasmic space"/>
    <property type="evidence" value="ECO:0007669"/>
    <property type="project" value="UniProtKB-ARBA"/>
</dbReference>
<dbReference type="EMBL" id="LHZU01000138">
    <property type="protein sequence ID" value="KXV58392.1"/>
    <property type="molecule type" value="Genomic_DNA"/>
</dbReference>
<evidence type="ECO:0000259" key="4">
    <source>
        <dbReference type="Pfam" id="PF00496"/>
    </source>
</evidence>
<dbReference type="PANTHER" id="PTHR30290:SF38">
    <property type="entry name" value="D,D-DIPEPTIDE-BINDING PERIPLASMIC PROTEIN DDPA-RELATED"/>
    <property type="match status" value="1"/>
</dbReference>
<evidence type="ECO:0000256" key="1">
    <source>
        <dbReference type="ARBA" id="ARBA00004418"/>
    </source>
</evidence>
<feature type="domain" description="Solute-binding protein family 5" evidence="4">
    <location>
        <begin position="55"/>
        <end position="414"/>
    </location>
</feature>
<dbReference type="Gene3D" id="3.40.190.10">
    <property type="entry name" value="Periplasmic binding protein-like II"/>
    <property type="match status" value="1"/>
</dbReference>
<dbReference type="Pfam" id="PF00496">
    <property type="entry name" value="SBP_bac_5"/>
    <property type="match status" value="1"/>
</dbReference>
<dbReference type="PANTHER" id="PTHR30290">
    <property type="entry name" value="PERIPLASMIC BINDING COMPONENT OF ABC TRANSPORTER"/>
    <property type="match status" value="1"/>
</dbReference>
<dbReference type="InterPro" id="IPR030678">
    <property type="entry name" value="Peptide/Ni-bd"/>
</dbReference>
<accession>A0A149TZ23</accession>
<organism evidence="5 6">
    <name type="scientific">Acetobacter senegalensis</name>
    <dbReference type="NCBI Taxonomy" id="446692"/>
    <lineage>
        <taxon>Bacteria</taxon>
        <taxon>Pseudomonadati</taxon>
        <taxon>Pseudomonadota</taxon>
        <taxon>Alphaproteobacteria</taxon>
        <taxon>Acetobacterales</taxon>
        <taxon>Acetobacteraceae</taxon>
        <taxon>Acetobacter</taxon>
    </lineage>
</organism>
<comment type="caution">
    <text evidence="5">The sequence shown here is derived from an EMBL/GenBank/DDBJ whole genome shotgun (WGS) entry which is preliminary data.</text>
</comment>
<evidence type="ECO:0000256" key="3">
    <source>
        <dbReference type="ARBA" id="ARBA00022729"/>
    </source>
</evidence>
<comment type="subcellular location">
    <subcellularLocation>
        <location evidence="1">Periplasm</location>
    </subcellularLocation>
</comment>
<dbReference type="PIRSF" id="PIRSF002741">
    <property type="entry name" value="MppA"/>
    <property type="match status" value="1"/>
</dbReference>
<dbReference type="Gene3D" id="3.10.105.10">
    <property type="entry name" value="Dipeptide-binding Protein, Domain 3"/>
    <property type="match status" value="1"/>
</dbReference>
<dbReference type="GO" id="GO:0015833">
    <property type="term" value="P:peptide transport"/>
    <property type="evidence" value="ECO:0007669"/>
    <property type="project" value="TreeGrafter"/>
</dbReference>
<dbReference type="SUPFAM" id="SSF53850">
    <property type="entry name" value="Periplasmic binding protein-like II"/>
    <property type="match status" value="1"/>
</dbReference>
<evidence type="ECO:0000313" key="5">
    <source>
        <dbReference type="EMBL" id="KXV58392.1"/>
    </source>
</evidence>
<protein>
    <recommendedName>
        <fullName evidence="4">Solute-binding protein family 5 domain-containing protein</fullName>
    </recommendedName>
</protein>
<keyword evidence="3" id="KW-0732">Signal</keyword>
<dbReference type="GO" id="GO:0043190">
    <property type="term" value="C:ATP-binding cassette (ABC) transporter complex"/>
    <property type="evidence" value="ECO:0007669"/>
    <property type="project" value="InterPro"/>
</dbReference>
<dbReference type="InterPro" id="IPR039424">
    <property type="entry name" value="SBP_5"/>
</dbReference>
<dbReference type="AlphaFoldDB" id="A0A149TZ23"/>
<comment type="similarity">
    <text evidence="2">Belongs to the bacterial solute-binding protein 5 family.</text>
</comment>
<gene>
    <name evidence="5" type="ORF">AD948_11720</name>
</gene>
<reference evidence="5 6" key="1">
    <citation type="submission" date="2015-06" db="EMBL/GenBank/DDBJ databases">
        <title>Improved classification and identification of acetic acid bacteria using matrix-assisted laser desorption/ionization time-of-flight mass spectrometry; Gluconobacter nephelii and Gluconobacter uchimurae are later heterotypic synonyms of Gluconobacter japonicus and Gluconobacter oxydans, respectively.</title>
        <authorList>
            <person name="Li L."/>
            <person name="Cleenwerck I."/>
            <person name="De Vuyst L."/>
            <person name="Vandamme P."/>
        </authorList>
    </citation>
    <scope>NUCLEOTIDE SEQUENCE [LARGE SCALE GENOMIC DNA]</scope>
    <source>
        <strain evidence="5 6">LMG 23690</strain>
    </source>
</reference>